<evidence type="ECO:0000259" key="5">
    <source>
        <dbReference type="Pfam" id="PF25010"/>
    </source>
</evidence>
<keyword evidence="2" id="KW-0833">Ubl conjugation pathway</keyword>
<accession>H3C916</accession>
<evidence type="ECO:0000256" key="4">
    <source>
        <dbReference type="SAM" id="MobiDB-lite"/>
    </source>
</evidence>
<feature type="domain" description="UBP34/UBP24/USP9X/USP9Y-like ARM repeat region" evidence="5">
    <location>
        <begin position="89"/>
        <end position="225"/>
    </location>
</feature>
<dbReference type="GO" id="GO:0008233">
    <property type="term" value="F:peptidase activity"/>
    <property type="evidence" value="ECO:0007669"/>
    <property type="project" value="UniProtKB-KW"/>
</dbReference>
<dbReference type="Pfam" id="PF25010">
    <property type="entry name" value="ARM_UBP24_USP9X-Y"/>
    <property type="match status" value="1"/>
</dbReference>
<dbReference type="Proteomes" id="UP000007303">
    <property type="component" value="Unassembled WGS sequence"/>
</dbReference>
<feature type="compositionally biased region" description="Low complexity" evidence="4">
    <location>
        <begin position="351"/>
        <end position="387"/>
    </location>
</feature>
<evidence type="ECO:0000313" key="6">
    <source>
        <dbReference type="Ensembl" id="ENSTNIP00000004738.1"/>
    </source>
</evidence>
<dbReference type="GeneTree" id="ENSGT00940000171988"/>
<evidence type="ECO:0000313" key="7">
    <source>
        <dbReference type="Proteomes" id="UP000007303"/>
    </source>
</evidence>
<dbReference type="AlphaFoldDB" id="H3C916"/>
<evidence type="ECO:0000256" key="2">
    <source>
        <dbReference type="ARBA" id="ARBA00022786"/>
    </source>
</evidence>
<keyword evidence="7" id="KW-1185">Reference proteome</keyword>
<sequence length="419" mass="45733">MKECFESGSPDSLPFPIAHAFITIVSNIRIWLHIPAVMQHIIPFRTHVIRYLCKLSDQELRQSAARNMADLMWSTVKEPLDSTLCFDKESLDLAFKYFMSPTLTMRLAGLSQITNQLHTFNDVCNNESLVSDTETSIAKELADWLIHNNVVEHIFGPNLHIEIIKQCQVILNFLAAESRLSTQHVDCIWAAAQLKHCSRYIHDLFPSLIKNLDPVPLRHVLNLVSGLHPSAHTEQTLYLASMLIKALWNNALAAKAQLSKQSSFASLLNTNMPMGNKKGGLEEEPPAQPCFCPPGSPAASPDSSDNSDTQHSGGSDMELDEQMLTGSKRGQQRLSDTEESMQGSSDETANSVEDGSSGPGSSSGRSDVSSNEAASSRASQSAGSPGSEAHSDDMVDSEALKGEQSATEGGQQKESREQP</sequence>
<dbReference type="HOGENOM" id="CLU_656500_0_0_1"/>
<feature type="region of interest" description="Disordered" evidence="4">
    <location>
        <begin position="275"/>
        <end position="419"/>
    </location>
</feature>
<dbReference type="Ensembl" id="ENSTNIT00000004883.1">
    <property type="protein sequence ID" value="ENSTNIP00000004738.1"/>
    <property type="gene ID" value="ENSTNIG00000002273.1"/>
</dbReference>
<evidence type="ECO:0000256" key="3">
    <source>
        <dbReference type="ARBA" id="ARBA00022801"/>
    </source>
</evidence>
<feature type="compositionally biased region" description="Basic and acidic residues" evidence="4">
    <location>
        <begin position="389"/>
        <end position="401"/>
    </location>
</feature>
<reference evidence="6" key="3">
    <citation type="submission" date="2025-09" db="UniProtKB">
        <authorList>
            <consortium name="Ensembl"/>
        </authorList>
    </citation>
    <scope>IDENTIFICATION</scope>
</reference>
<feature type="compositionally biased region" description="Polar residues" evidence="4">
    <location>
        <begin position="324"/>
        <end position="350"/>
    </location>
</feature>
<reference evidence="6" key="2">
    <citation type="submission" date="2025-08" db="UniProtKB">
        <authorList>
            <consortium name="Ensembl"/>
        </authorList>
    </citation>
    <scope>IDENTIFICATION</scope>
</reference>
<proteinExistence type="predicted"/>
<reference evidence="7" key="1">
    <citation type="journal article" date="2004" name="Nature">
        <title>Genome duplication in the teleost fish Tetraodon nigroviridis reveals the early vertebrate proto-karyotype.</title>
        <authorList>
            <person name="Jaillon O."/>
            <person name="Aury J.-M."/>
            <person name="Brunet F."/>
            <person name="Petit J.-L."/>
            <person name="Stange-Thomann N."/>
            <person name="Mauceli E."/>
            <person name="Bouneau L."/>
            <person name="Fischer C."/>
            <person name="Ozouf-Costaz C."/>
            <person name="Bernot A."/>
            <person name="Nicaud S."/>
            <person name="Jaffe D."/>
            <person name="Fisher S."/>
            <person name="Lutfalla G."/>
            <person name="Dossat C."/>
            <person name="Segurens B."/>
            <person name="Dasilva C."/>
            <person name="Salanoubat M."/>
            <person name="Levy M."/>
            <person name="Boudet N."/>
            <person name="Castellano S."/>
            <person name="Anthouard V."/>
            <person name="Jubin C."/>
            <person name="Castelli V."/>
            <person name="Katinka M."/>
            <person name="Vacherie B."/>
            <person name="Biemont C."/>
            <person name="Skalli Z."/>
            <person name="Cattolico L."/>
            <person name="Poulain J."/>
            <person name="De Berardinis V."/>
            <person name="Cruaud C."/>
            <person name="Duprat S."/>
            <person name="Brottier P."/>
            <person name="Coutanceau J.-P."/>
            <person name="Gouzy J."/>
            <person name="Parra G."/>
            <person name="Lardier G."/>
            <person name="Chapple C."/>
            <person name="McKernan K.J."/>
            <person name="McEwan P."/>
            <person name="Bosak S."/>
            <person name="Kellis M."/>
            <person name="Volff J.-N."/>
            <person name="Guigo R."/>
            <person name="Zody M.C."/>
            <person name="Mesirov J."/>
            <person name="Lindblad-Toh K."/>
            <person name="Birren B."/>
            <person name="Nusbaum C."/>
            <person name="Kahn D."/>
            <person name="Robinson-Rechavi M."/>
            <person name="Laudet V."/>
            <person name="Schachter V."/>
            <person name="Quetier F."/>
            <person name="Saurin W."/>
            <person name="Scarpelli C."/>
            <person name="Wincker P."/>
            <person name="Lander E.S."/>
            <person name="Weissenbach J."/>
            <person name="Roest Crollius H."/>
        </authorList>
    </citation>
    <scope>NUCLEOTIDE SEQUENCE [LARGE SCALE GENOMIC DNA]</scope>
</reference>
<keyword evidence="3" id="KW-0378">Hydrolase</keyword>
<dbReference type="STRING" id="99883.ENSTNIP00000004738"/>
<protein>
    <recommendedName>
        <fullName evidence="5">UBP34/UBP24/USP9X/USP9Y-like ARM repeat region domain-containing protein</fullName>
    </recommendedName>
</protein>
<evidence type="ECO:0000256" key="1">
    <source>
        <dbReference type="ARBA" id="ARBA00022670"/>
    </source>
</evidence>
<dbReference type="GO" id="GO:0006508">
    <property type="term" value="P:proteolysis"/>
    <property type="evidence" value="ECO:0007669"/>
    <property type="project" value="UniProtKB-KW"/>
</dbReference>
<name>H3C916_TETNG</name>
<dbReference type="InParanoid" id="H3C916"/>
<feature type="compositionally biased region" description="Pro residues" evidence="4">
    <location>
        <begin position="286"/>
        <end position="296"/>
    </location>
</feature>
<organism evidence="6 7">
    <name type="scientific">Tetraodon nigroviridis</name>
    <name type="common">Spotted green pufferfish</name>
    <name type="synonym">Chelonodon nigroviridis</name>
    <dbReference type="NCBI Taxonomy" id="99883"/>
    <lineage>
        <taxon>Eukaryota</taxon>
        <taxon>Metazoa</taxon>
        <taxon>Chordata</taxon>
        <taxon>Craniata</taxon>
        <taxon>Vertebrata</taxon>
        <taxon>Euteleostomi</taxon>
        <taxon>Actinopterygii</taxon>
        <taxon>Neopterygii</taxon>
        <taxon>Teleostei</taxon>
        <taxon>Neoteleostei</taxon>
        <taxon>Acanthomorphata</taxon>
        <taxon>Eupercaria</taxon>
        <taxon>Tetraodontiformes</taxon>
        <taxon>Tetradontoidea</taxon>
        <taxon>Tetraodontidae</taxon>
        <taxon>Tetraodon</taxon>
    </lineage>
</organism>
<feature type="compositionally biased region" description="Low complexity" evidence="4">
    <location>
        <begin position="297"/>
        <end position="307"/>
    </location>
</feature>
<keyword evidence="1" id="KW-0645">Protease</keyword>
<dbReference type="InterPro" id="IPR056850">
    <property type="entry name" value="ARM_UBP34_24_USP9X_Y"/>
</dbReference>